<dbReference type="Gene3D" id="3.40.50.300">
    <property type="entry name" value="P-loop containing nucleotide triphosphate hydrolases"/>
    <property type="match status" value="1"/>
</dbReference>
<evidence type="ECO:0000313" key="4">
    <source>
        <dbReference type="EMBL" id="AMD87172.1"/>
    </source>
</evidence>
<dbReference type="GO" id="GO:0006261">
    <property type="term" value="P:DNA-templated DNA replication"/>
    <property type="evidence" value="ECO:0007669"/>
    <property type="project" value="TreeGrafter"/>
</dbReference>
<dbReference type="InterPro" id="IPR050238">
    <property type="entry name" value="DNA_Rep/Repair_Clamp_Loader"/>
</dbReference>
<feature type="region of interest" description="Disordered" evidence="2">
    <location>
        <begin position="33"/>
        <end position="68"/>
    </location>
</feature>
<proteinExistence type="predicted"/>
<dbReference type="RefSeq" id="WP_067941565.1">
    <property type="nucleotide sequence ID" value="NZ_CP014228.1"/>
</dbReference>
<evidence type="ECO:0000256" key="1">
    <source>
        <dbReference type="SAM" id="Coils"/>
    </source>
</evidence>
<dbReference type="OrthoDB" id="9809531at2"/>
<feature type="coiled-coil region" evidence="1">
    <location>
        <begin position="296"/>
        <end position="323"/>
    </location>
</feature>
<gene>
    <name evidence="4" type="ORF">AXF14_05675</name>
</gene>
<keyword evidence="1" id="KW-0175">Coiled coil</keyword>
<sequence>MTVWDDLVGQEQVVETFRAAARSARALAEARECGPRATAPAVAPSTEVEDLPPGVDEPPTGTATADAAGDPLGAEEAVAASAGVASEDGSAMTHAWLVTGPPGSGRSNAARAFAAALECTGPVPGCGECKACRDVMSGTHPDVVRLATERLIITMDEVKELIGEAQRRPWTGRWRVILIEDADRMAERTTNVLLKSIEEPPPQTVWILCTPSADDVLPTIRSRCRLVTLRIPPADAVAELLVRRDGAEPELAARAARASQSHIGLARHLATDPGAWERRRRLLLAPVSLRSVGDAVLAAAELVDKAEAEAKDATTERDARERAELMRALGMEGEAKVPPALRAQVRQLEEDQKRRAKRARTDVLDRAMIDLLSFYRDVLATQMGSDVDRVNIDLDEAVDQVARSTRPDQSLARIAAIEECRARLRSNAAPLLAVESLMVQLRPQA</sequence>
<dbReference type="GO" id="GO:0008408">
    <property type="term" value="F:3'-5' exonuclease activity"/>
    <property type="evidence" value="ECO:0007669"/>
    <property type="project" value="InterPro"/>
</dbReference>
<dbReference type="Proteomes" id="UP000065220">
    <property type="component" value="Chromosome"/>
</dbReference>
<protein>
    <submittedName>
        <fullName evidence="4">DNA polymerase III subunit delta</fullName>
    </submittedName>
</protein>
<organism evidence="4 5">
    <name type="scientific">Actinomyces radicidentis</name>
    <dbReference type="NCBI Taxonomy" id="111015"/>
    <lineage>
        <taxon>Bacteria</taxon>
        <taxon>Bacillati</taxon>
        <taxon>Actinomycetota</taxon>
        <taxon>Actinomycetes</taxon>
        <taxon>Actinomycetales</taxon>
        <taxon>Actinomycetaceae</taxon>
        <taxon>Actinomyces</taxon>
    </lineage>
</organism>
<dbReference type="InterPro" id="IPR004622">
    <property type="entry name" value="DNA_pol_HolB"/>
</dbReference>
<dbReference type="SUPFAM" id="SSF52540">
    <property type="entry name" value="P-loop containing nucleoside triphosphate hydrolases"/>
    <property type="match status" value="1"/>
</dbReference>
<dbReference type="SMART" id="SM00382">
    <property type="entry name" value="AAA"/>
    <property type="match status" value="1"/>
</dbReference>
<dbReference type="InterPro" id="IPR003593">
    <property type="entry name" value="AAA+_ATPase"/>
</dbReference>
<dbReference type="Pfam" id="PF13177">
    <property type="entry name" value="DNA_pol3_delta2"/>
    <property type="match status" value="1"/>
</dbReference>
<dbReference type="PANTHER" id="PTHR11669">
    <property type="entry name" value="REPLICATION FACTOR C / DNA POLYMERASE III GAMMA-TAU SUBUNIT"/>
    <property type="match status" value="1"/>
</dbReference>
<accession>A0A0X8JE49</accession>
<evidence type="ECO:0000259" key="3">
    <source>
        <dbReference type="SMART" id="SM00382"/>
    </source>
</evidence>
<dbReference type="NCBIfam" id="NF005926">
    <property type="entry name" value="PRK07940.1"/>
    <property type="match status" value="1"/>
</dbReference>
<dbReference type="KEGG" id="ard:AXF14_05675"/>
<dbReference type="InterPro" id="IPR027417">
    <property type="entry name" value="P-loop_NTPase"/>
</dbReference>
<reference evidence="5" key="1">
    <citation type="submission" date="2016-02" db="EMBL/GenBank/DDBJ databases">
        <authorList>
            <person name="Holder M.E."/>
            <person name="Ajami N.J."/>
            <person name="Petrosino J.F."/>
        </authorList>
    </citation>
    <scope>NUCLEOTIDE SEQUENCE [LARGE SCALE GENOMIC DNA]</scope>
    <source>
        <strain evidence="5">CCUG 36733</strain>
    </source>
</reference>
<dbReference type="NCBIfam" id="TIGR00678">
    <property type="entry name" value="holB"/>
    <property type="match status" value="1"/>
</dbReference>
<dbReference type="AlphaFoldDB" id="A0A0X8JE49"/>
<feature type="domain" description="AAA+ ATPase" evidence="3">
    <location>
        <begin position="92"/>
        <end position="232"/>
    </location>
</feature>
<dbReference type="STRING" id="111015.AXF14_05675"/>
<evidence type="ECO:0000256" key="2">
    <source>
        <dbReference type="SAM" id="MobiDB-lite"/>
    </source>
</evidence>
<dbReference type="EMBL" id="CP014228">
    <property type="protein sequence ID" value="AMD87172.1"/>
    <property type="molecule type" value="Genomic_DNA"/>
</dbReference>
<dbReference type="PANTHER" id="PTHR11669:SF8">
    <property type="entry name" value="DNA POLYMERASE III SUBUNIT DELTA"/>
    <property type="match status" value="1"/>
</dbReference>
<feature type="compositionally biased region" description="Low complexity" evidence="2">
    <location>
        <begin position="57"/>
        <end position="68"/>
    </location>
</feature>
<dbReference type="GO" id="GO:0003887">
    <property type="term" value="F:DNA-directed DNA polymerase activity"/>
    <property type="evidence" value="ECO:0007669"/>
    <property type="project" value="InterPro"/>
</dbReference>
<keyword evidence="5" id="KW-1185">Reference proteome</keyword>
<name>A0A0X8JE49_ACTRD</name>
<evidence type="ECO:0000313" key="5">
    <source>
        <dbReference type="Proteomes" id="UP000065220"/>
    </source>
</evidence>